<evidence type="ECO:0000313" key="5">
    <source>
        <dbReference type="EMBL" id="RCW73115.1"/>
    </source>
</evidence>
<evidence type="ECO:0000256" key="3">
    <source>
        <dbReference type="ARBA" id="ARBA00023315"/>
    </source>
</evidence>
<dbReference type="GO" id="GO:0046677">
    <property type="term" value="P:response to antibiotic"/>
    <property type="evidence" value="ECO:0007669"/>
    <property type="project" value="UniProtKB-KW"/>
</dbReference>
<reference evidence="5 6" key="1">
    <citation type="submission" date="2018-07" db="EMBL/GenBank/DDBJ databases">
        <title>Genomic Encyclopedia of Type Strains, Phase IV (KMG-IV): sequencing the most valuable type-strain genomes for metagenomic binning, comparative biology and taxonomic classification.</title>
        <authorList>
            <person name="Goeker M."/>
        </authorList>
    </citation>
    <scope>NUCLEOTIDE SEQUENCE [LARGE SCALE GENOMIC DNA]</scope>
    <source>
        <strain evidence="5 6">DSM 27696</strain>
    </source>
</reference>
<comment type="caution">
    <text evidence="5">The sequence shown here is derived from an EMBL/GenBank/DDBJ whole genome shotgun (WGS) entry which is preliminary data.</text>
</comment>
<dbReference type="InterPro" id="IPR028345">
    <property type="entry name" value="Antibiotic_NAT-like"/>
</dbReference>
<name>A0A368XZ23_9BACI</name>
<evidence type="ECO:0000256" key="2">
    <source>
        <dbReference type="ARBA" id="ARBA00022679"/>
    </source>
</evidence>
<dbReference type="AlphaFoldDB" id="A0A368XZ23"/>
<dbReference type="SUPFAM" id="SSF110710">
    <property type="entry name" value="TTHA0583/YokD-like"/>
    <property type="match status" value="1"/>
</dbReference>
<dbReference type="OrthoDB" id="7330654at2"/>
<dbReference type="InterPro" id="IPR003679">
    <property type="entry name" value="Amioglycoside_AcTrfase"/>
</dbReference>
<dbReference type="Pfam" id="PF02522">
    <property type="entry name" value="Antibiotic_NAT"/>
    <property type="match status" value="1"/>
</dbReference>
<dbReference type="RefSeq" id="WP_114352220.1">
    <property type="nucleotide sequence ID" value="NZ_QPJJ01000004.1"/>
</dbReference>
<gene>
    <name evidence="5" type="ORF">DFR57_104113</name>
</gene>
<evidence type="ECO:0000256" key="1">
    <source>
        <dbReference type="ARBA" id="ARBA00006383"/>
    </source>
</evidence>
<comment type="catalytic activity">
    <reaction evidence="4">
        <text>a 2-deoxystreptamine antibiotic + acetyl-CoA = an N(3)-acetyl-2-deoxystreptamine antibiotic + CoA + H(+)</text>
        <dbReference type="Rhea" id="RHEA:12665"/>
        <dbReference type="ChEBI" id="CHEBI:15378"/>
        <dbReference type="ChEBI" id="CHEBI:57287"/>
        <dbReference type="ChEBI" id="CHEBI:57288"/>
        <dbReference type="ChEBI" id="CHEBI:57921"/>
        <dbReference type="ChEBI" id="CHEBI:77452"/>
        <dbReference type="EC" id="2.3.1.81"/>
    </reaction>
</comment>
<dbReference type="Proteomes" id="UP000252585">
    <property type="component" value="Unassembled WGS sequence"/>
</dbReference>
<dbReference type="EMBL" id="QPJJ01000004">
    <property type="protein sequence ID" value="RCW73115.1"/>
    <property type="molecule type" value="Genomic_DNA"/>
</dbReference>
<protein>
    <recommendedName>
        <fullName evidence="4">Aminoglycoside N(3)-acetyltransferase</fullName>
        <ecNumber evidence="4">2.3.1.-</ecNumber>
    </recommendedName>
</protein>
<keyword evidence="4" id="KW-0046">Antibiotic resistance</keyword>
<dbReference type="PANTHER" id="PTHR11104:SF0">
    <property type="entry name" value="SPBETA PROPHAGE-DERIVED AMINOGLYCOSIDE N(3')-ACETYLTRANSFERASE-LIKE PROTEIN YOKD"/>
    <property type="match status" value="1"/>
</dbReference>
<dbReference type="GO" id="GO:0046353">
    <property type="term" value="F:aminoglycoside 3-N-acetyltransferase activity"/>
    <property type="evidence" value="ECO:0007669"/>
    <property type="project" value="UniProtKB-EC"/>
</dbReference>
<keyword evidence="2 4" id="KW-0808">Transferase</keyword>
<dbReference type="PANTHER" id="PTHR11104">
    <property type="entry name" value="AMINOGLYCOSIDE N3-ACETYLTRANSFERASE"/>
    <property type="match status" value="1"/>
</dbReference>
<dbReference type="EC" id="2.3.1.-" evidence="4"/>
<sequence>MEHIIKKTKMVRTTSSMKLDLKRLGVTAGMDILVHSSLSSIGWVVGGGVSVCHALMEVIGDKGNIVMPTQTADLSDPSEWENPAVPEHWWTEMLVEMPAYHPSYTPTFGMGQVAEIFRQYPDVQRSSHPNYSFAAWGANKEELTQQPLTYSLGPNSPLDKLYKRNASILMIGTGYDSCTAFHLAEYRINSYKVEEKEAPIFIKGKRKWVSYLELDFHEELFEEIGEDLEKEYEIKVGNIGSATARLIPFRLAVDFAEKWLLDRVEK</sequence>
<proteinExistence type="inferred from homology"/>
<evidence type="ECO:0000256" key="4">
    <source>
        <dbReference type="RuleBase" id="RU365031"/>
    </source>
</evidence>
<keyword evidence="3 4" id="KW-0012">Acyltransferase</keyword>
<organism evidence="5 6">
    <name type="scientific">Saliterribacillus persicus</name>
    <dbReference type="NCBI Taxonomy" id="930114"/>
    <lineage>
        <taxon>Bacteria</taxon>
        <taxon>Bacillati</taxon>
        <taxon>Bacillota</taxon>
        <taxon>Bacilli</taxon>
        <taxon>Bacillales</taxon>
        <taxon>Bacillaceae</taxon>
        <taxon>Saliterribacillus</taxon>
    </lineage>
</organism>
<comment type="similarity">
    <text evidence="1 4">Belongs to the antibiotic N-acetyltransferase family.</text>
</comment>
<keyword evidence="6" id="KW-1185">Reference proteome</keyword>
<evidence type="ECO:0000313" key="6">
    <source>
        <dbReference type="Proteomes" id="UP000252585"/>
    </source>
</evidence>
<accession>A0A368XZ23</accession>